<dbReference type="PhylomeDB" id="B6QK64"/>
<evidence type="ECO:0000256" key="1">
    <source>
        <dbReference type="SAM" id="MobiDB-lite"/>
    </source>
</evidence>
<feature type="compositionally biased region" description="Basic and acidic residues" evidence="1">
    <location>
        <begin position="206"/>
        <end position="230"/>
    </location>
</feature>
<dbReference type="STRING" id="441960.B6QK64"/>
<feature type="compositionally biased region" description="Low complexity" evidence="1">
    <location>
        <begin position="190"/>
        <end position="205"/>
    </location>
</feature>
<feature type="compositionally biased region" description="Polar residues" evidence="1">
    <location>
        <begin position="14"/>
        <end position="32"/>
    </location>
</feature>
<dbReference type="GO" id="GO:0030515">
    <property type="term" value="F:snoRNA binding"/>
    <property type="evidence" value="ECO:0007669"/>
    <property type="project" value="InterPro"/>
</dbReference>
<name>B6QK64_TALMQ</name>
<evidence type="ECO:0000313" key="3">
    <source>
        <dbReference type="Proteomes" id="UP000001294"/>
    </source>
</evidence>
<dbReference type="HOGENOM" id="CLU_057142_0_0_1"/>
<evidence type="ECO:0000313" key="2">
    <source>
        <dbReference type="EMBL" id="EEA22596.1"/>
    </source>
</evidence>
<feature type="compositionally biased region" description="Polar residues" evidence="1">
    <location>
        <begin position="53"/>
        <end position="72"/>
    </location>
</feature>
<dbReference type="AlphaFoldDB" id="B6QK64"/>
<keyword evidence="3" id="KW-1185">Reference proteome</keyword>
<dbReference type="OrthoDB" id="5423707at2759"/>
<dbReference type="Pfam" id="PF08297">
    <property type="entry name" value="U3_snoRNA_assoc"/>
    <property type="match status" value="1"/>
</dbReference>
<protein>
    <recommendedName>
        <fullName evidence="4">Immediate-early protein</fullName>
    </recommendedName>
</protein>
<evidence type="ECO:0008006" key="4">
    <source>
        <dbReference type="Google" id="ProtNLM"/>
    </source>
</evidence>
<dbReference type="VEuPathDB" id="FungiDB:PMAA_092210"/>
<feature type="compositionally biased region" description="Acidic residues" evidence="1">
    <location>
        <begin position="176"/>
        <end position="189"/>
    </location>
</feature>
<accession>B6QK64</accession>
<sequence length="387" mass="42479">MFSQVFTRAKGIFSRNNLPASDDSSVTAQASPSNSTDTNTDDSSSTTKKMGTATRQGNVASPRMNGSETATNTKRKTLESKTNGHSKKRRRLSPEQEDSLIEVLSSQQEAPDDNVTIQIPAAREKKIRNGTESTTPDRSAKKPSSHIRFGSEEPALPIRTAKDGEIETVQSTQAQAEEDSESDDDDAPEVVDNSVQLLALKVQAQKQKEAKKRDELLQKEKRRLQDEKQKAQAKAAAAKAKAEKPQKPQSFDSKLISDDDIVSESTATLQGSVVREPGRRVLPALLPDEILNAEPIHRLPSPPPEEQQKTSTKQHKFFKEDRPAKDIRRGDVTIRVLENKKEMLPPKNSAVGRHVKAAWQAGQRGRNGTAPGGLKRVGGASKGFVRR</sequence>
<reference evidence="3" key="1">
    <citation type="journal article" date="2015" name="Genome Announc.">
        <title>Genome sequence of the AIDS-associated pathogen Penicillium marneffei (ATCC18224) and its near taxonomic relative Talaromyces stipitatus (ATCC10500).</title>
        <authorList>
            <person name="Nierman W.C."/>
            <person name="Fedorova-Abrams N.D."/>
            <person name="Andrianopoulos A."/>
        </authorList>
    </citation>
    <scope>NUCLEOTIDE SEQUENCE [LARGE SCALE GENOMIC DNA]</scope>
    <source>
        <strain evidence="3">ATCC 18224 / CBS 334.59 / QM 7333</strain>
    </source>
</reference>
<dbReference type="EMBL" id="DS995902">
    <property type="protein sequence ID" value="EEA22596.1"/>
    <property type="molecule type" value="Genomic_DNA"/>
</dbReference>
<dbReference type="GO" id="GO:0006364">
    <property type="term" value="P:rRNA processing"/>
    <property type="evidence" value="ECO:0007669"/>
    <property type="project" value="InterPro"/>
</dbReference>
<organism evidence="2 3">
    <name type="scientific">Talaromyces marneffei (strain ATCC 18224 / CBS 334.59 / QM 7333)</name>
    <name type="common">Penicillium marneffei</name>
    <dbReference type="NCBI Taxonomy" id="441960"/>
    <lineage>
        <taxon>Eukaryota</taxon>
        <taxon>Fungi</taxon>
        <taxon>Dikarya</taxon>
        <taxon>Ascomycota</taxon>
        <taxon>Pezizomycotina</taxon>
        <taxon>Eurotiomycetes</taxon>
        <taxon>Eurotiomycetidae</taxon>
        <taxon>Eurotiales</taxon>
        <taxon>Trichocomaceae</taxon>
        <taxon>Talaromyces</taxon>
        <taxon>Talaromyces sect. Talaromyces</taxon>
    </lineage>
</organism>
<dbReference type="Proteomes" id="UP000001294">
    <property type="component" value="Unassembled WGS sequence"/>
</dbReference>
<proteinExistence type="predicted"/>
<feature type="region of interest" description="Disordered" evidence="1">
    <location>
        <begin position="360"/>
        <end position="387"/>
    </location>
</feature>
<feature type="region of interest" description="Disordered" evidence="1">
    <location>
        <begin position="293"/>
        <end position="325"/>
    </location>
</feature>
<feature type="compositionally biased region" description="Low complexity" evidence="1">
    <location>
        <begin position="33"/>
        <end position="47"/>
    </location>
</feature>
<feature type="region of interest" description="Disordered" evidence="1">
    <location>
        <begin position="1"/>
        <end position="260"/>
    </location>
</feature>
<gene>
    <name evidence="2" type="ORF">PMAA_092210</name>
</gene>
<dbReference type="InterPro" id="IPR013268">
    <property type="entry name" value="UTP16"/>
</dbReference>